<proteinExistence type="predicted"/>
<feature type="transmembrane region" description="Helical" evidence="1">
    <location>
        <begin position="20"/>
        <end position="47"/>
    </location>
</feature>
<evidence type="ECO:0000313" key="2">
    <source>
        <dbReference type="EMBL" id="GAA5524386.1"/>
    </source>
</evidence>
<gene>
    <name evidence="2" type="ORF">Maes01_00943</name>
</gene>
<keyword evidence="1" id="KW-0472">Membrane</keyword>
<dbReference type="RefSeq" id="WP_345549319.1">
    <property type="nucleotide sequence ID" value="NZ_BAABRT010000005.1"/>
</dbReference>
<evidence type="ECO:0008006" key="4">
    <source>
        <dbReference type="Google" id="ProtNLM"/>
    </source>
</evidence>
<keyword evidence="1" id="KW-0812">Transmembrane</keyword>
<sequence>MSEQYPVKSPEAREQSARDLATLVYLIQAISLFTALPFFIGLIINYVKGDDVRGTLAESHFRWQIRTFWFSILWFVVGWLTVWIFVGFVILGISWIWVIYRVIRGWLVLADGRPAY</sequence>
<organism evidence="2 3">
    <name type="scientific">Microbulbifer aestuariivivens</name>
    <dbReference type="NCBI Taxonomy" id="1908308"/>
    <lineage>
        <taxon>Bacteria</taxon>
        <taxon>Pseudomonadati</taxon>
        <taxon>Pseudomonadota</taxon>
        <taxon>Gammaproteobacteria</taxon>
        <taxon>Cellvibrionales</taxon>
        <taxon>Microbulbiferaceae</taxon>
        <taxon>Microbulbifer</taxon>
    </lineage>
</organism>
<keyword evidence="1" id="KW-1133">Transmembrane helix</keyword>
<evidence type="ECO:0000256" key="1">
    <source>
        <dbReference type="SAM" id="Phobius"/>
    </source>
</evidence>
<keyword evidence="3" id="KW-1185">Reference proteome</keyword>
<reference evidence="2 3" key="1">
    <citation type="submission" date="2024-02" db="EMBL/GenBank/DDBJ databases">
        <title>Microbulbifer aestuariivivens NBRC 112533.</title>
        <authorList>
            <person name="Ichikawa N."/>
            <person name="Katano-Makiyama Y."/>
            <person name="Hidaka K."/>
        </authorList>
    </citation>
    <scope>NUCLEOTIDE SEQUENCE [LARGE SCALE GENOMIC DNA]</scope>
    <source>
        <strain evidence="2 3">NBRC 112533</strain>
    </source>
</reference>
<comment type="caution">
    <text evidence="2">The sequence shown here is derived from an EMBL/GenBank/DDBJ whole genome shotgun (WGS) entry which is preliminary data.</text>
</comment>
<feature type="transmembrane region" description="Helical" evidence="1">
    <location>
        <begin position="68"/>
        <end position="100"/>
    </location>
</feature>
<dbReference type="EMBL" id="BAABRT010000005">
    <property type="protein sequence ID" value="GAA5524386.1"/>
    <property type="molecule type" value="Genomic_DNA"/>
</dbReference>
<dbReference type="Proteomes" id="UP001408594">
    <property type="component" value="Unassembled WGS sequence"/>
</dbReference>
<evidence type="ECO:0000313" key="3">
    <source>
        <dbReference type="Proteomes" id="UP001408594"/>
    </source>
</evidence>
<accession>A0ABP9WMF7</accession>
<protein>
    <recommendedName>
        <fullName evidence="4">Transmembrane protein</fullName>
    </recommendedName>
</protein>
<name>A0ABP9WMF7_9GAMM</name>